<evidence type="ECO:0000256" key="2">
    <source>
        <dbReference type="ARBA" id="ARBA00004629"/>
    </source>
</evidence>
<gene>
    <name evidence="11" type="ORF">EPUL_001324</name>
</gene>
<dbReference type="PANTHER" id="PTHR15459:SF3">
    <property type="entry name" value="POLYAMINE-MODULATED FACTOR 1"/>
    <property type="match status" value="1"/>
</dbReference>
<sequence>MPITTSGGISPSPSPQPAVPIPSNPGPRATAFTTLYHSALQSTLNAISYESFASCFPLISAQAPQALRAMWQGMRDGLEAFAVSEFELILQERDVVGRLNALESIIADANRRRDAHLASGEASEKQVPAPPHKLLPEPLVKAHLTPLYLSQQSQLNAKLQTVQSLNAGLMSEIHKQREEMASLLAQTEMLVGDAESASQVMSNVQKLSHVTRNAETILNQI</sequence>
<comment type="subcellular location">
    <subcellularLocation>
        <location evidence="2">Chromosome</location>
        <location evidence="2">Centromere</location>
        <location evidence="2">Kinetochore</location>
    </subcellularLocation>
    <subcellularLocation>
        <location evidence="1">Nucleus</location>
    </subcellularLocation>
</comment>
<evidence type="ECO:0000256" key="6">
    <source>
        <dbReference type="ARBA" id="ARBA00022838"/>
    </source>
</evidence>
<dbReference type="InterPro" id="IPR007128">
    <property type="entry name" value="PMF1/Nnf1"/>
</dbReference>
<dbReference type="GO" id="GO:0000444">
    <property type="term" value="C:MIS12/MIND type complex"/>
    <property type="evidence" value="ECO:0007669"/>
    <property type="project" value="InterPro"/>
</dbReference>
<evidence type="ECO:0000256" key="7">
    <source>
        <dbReference type="ARBA" id="ARBA00023242"/>
    </source>
</evidence>
<dbReference type="AlphaFoldDB" id="A0A2S4PWP0"/>
<feature type="compositionally biased region" description="Pro residues" evidence="10">
    <location>
        <begin position="12"/>
        <end position="25"/>
    </location>
</feature>
<dbReference type="GO" id="GO:0005634">
    <property type="term" value="C:nucleus"/>
    <property type="evidence" value="ECO:0007669"/>
    <property type="project" value="UniProtKB-SubCell"/>
</dbReference>
<evidence type="ECO:0000313" key="12">
    <source>
        <dbReference type="Proteomes" id="UP000237438"/>
    </source>
</evidence>
<dbReference type="OrthoDB" id="18453at2759"/>
<keyword evidence="9" id="KW-0137">Centromere</keyword>
<dbReference type="Pfam" id="PF03980">
    <property type="entry name" value="Nnf1"/>
    <property type="match status" value="1"/>
</dbReference>
<accession>A0A2S4PWP0</accession>
<reference evidence="11 12" key="1">
    <citation type="submission" date="2017-10" db="EMBL/GenBank/DDBJ databases">
        <title>Development of genomic resources for the powdery mildew, Erysiphe pulchra.</title>
        <authorList>
            <person name="Wadl P.A."/>
            <person name="Mack B.M."/>
            <person name="Moore G."/>
            <person name="Beltz S.B."/>
        </authorList>
    </citation>
    <scope>NUCLEOTIDE SEQUENCE [LARGE SCALE GENOMIC DNA]</scope>
    <source>
        <strain evidence="11">Cflorida</strain>
    </source>
</reference>
<evidence type="ECO:0008006" key="13">
    <source>
        <dbReference type="Google" id="ProtNLM"/>
    </source>
</evidence>
<organism evidence="11 12">
    <name type="scientific">Erysiphe pulchra</name>
    <dbReference type="NCBI Taxonomy" id="225359"/>
    <lineage>
        <taxon>Eukaryota</taxon>
        <taxon>Fungi</taxon>
        <taxon>Dikarya</taxon>
        <taxon>Ascomycota</taxon>
        <taxon>Pezizomycotina</taxon>
        <taxon>Leotiomycetes</taxon>
        <taxon>Erysiphales</taxon>
        <taxon>Erysiphaceae</taxon>
        <taxon>Erysiphe</taxon>
    </lineage>
</organism>
<proteinExistence type="predicted"/>
<comment type="caution">
    <text evidence="11">The sequence shown here is derived from an EMBL/GenBank/DDBJ whole genome shotgun (WGS) entry which is preliminary data.</text>
</comment>
<keyword evidence="3" id="KW-0158">Chromosome</keyword>
<evidence type="ECO:0000256" key="8">
    <source>
        <dbReference type="ARBA" id="ARBA00023306"/>
    </source>
</evidence>
<evidence type="ECO:0000256" key="4">
    <source>
        <dbReference type="ARBA" id="ARBA00022618"/>
    </source>
</evidence>
<dbReference type="GO" id="GO:0051301">
    <property type="term" value="P:cell division"/>
    <property type="evidence" value="ECO:0007669"/>
    <property type="project" value="UniProtKB-KW"/>
</dbReference>
<evidence type="ECO:0000256" key="10">
    <source>
        <dbReference type="SAM" id="MobiDB-lite"/>
    </source>
</evidence>
<dbReference type="GO" id="GO:0007059">
    <property type="term" value="P:chromosome segregation"/>
    <property type="evidence" value="ECO:0007669"/>
    <property type="project" value="TreeGrafter"/>
</dbReference>
<keyword evidence="5" id="KW-0498">Mitosis</keyword>
<keyword evidence="7" id="KW-0539">Nucleus</keyword>
<dbReference type="Proteomes" id="UP000237438">
    <property type="component" value="Unassembled WGS sequence"/>
</dbReference>
<name>A0A2S4PWP0_9PEZI</name>
<keyword evidence="8" id="KW-0131">Cell cycle</keyword>
<protein>
    <recommendedName>
        <fullName evidence="13">Nnf1-domain-containing protein</fullName>
    </recommendedName>
</protein>
<evidence type="ECO:0000313" key="11">
    <source>
        <dbReference type="EMBL" id="POS86469.1"/>
    </source>
</evidence>
<evidence type="ECO:0000256" key="5">
    <source>
        <dbReference type="ARBA" id="ARBA00022776"/>
    </source>
</evidence>
<keyword evidence="6" id="KW-0995">Kinetochore</keyword>
<evidence type="ECO:0000256" key="3">
    <source>
        <dbReference type="ARBA" id="ARBA00022454"/>
    </source>
</evidence>
<keyword evidence="4" id="KW-0132">Cell division</keyword>
<evidence type="ECO:0000256" key="1">
    <source>
        <dbReference type="ARBA" id="ARBA00004123"/>
    </source>
</evidence>
<dbReference type="EMBL" id="PEDP01000326">
    <property type="protein sequence ID" value="POS86469.1"/>
    <property type="molecule type" value="Genomic_DNA"/>
</dbReference>
<keyword evidence="12" id="KW-1185">Reference proteome</keyword>
<dbReference type="PANTHER" id="PTHR15459">
    <property type="entry name" value="POLYAMINE-MODULATED FACTOR 1"/>
    <property type="match status" value="1"/>
</dbReference>
<feature type="region of interest" description="Disordered" evidence="10">
    <location>
        <begin position="1"/>
        <end position="26"/>
    </location>
</feature>
<feature type="compositionally biased region" description="Low complexity" evidence="10">
    <location>
        <begin position="1"/>
        <end position="11"/>
    </location>
</feature>
<evidence type="ECO:0000256" key="9">
    <source>
        <dbReference type="ARBA" id="ARBA00023328"/>
    </source>
</evidence>